<feature type="transmembrane region" description="Helical" evidence="1">
    <location>
        <begin position="18"/>
        <end position="36"/>
    </location>
</feature>
<dbReference type="Pfam" id="PF05226">
    <property type="entry name" value="CHASE2"/>
    <property type="match status" value="1"/>
</dbReference>
<name>A0A158EXU9_9BURK</name>
<proteinExistence type="predicted"/>
<organism evidence="3 4">
    <name type="scientific">Caballeronia udeis</name>
    <dbReference type="NCBI Taxonomy" id="1232866"/>
    <lineage>
        <taxon>Bacteria</taxon>
        <taxon>Pseudomonadati</taxon>
        <taxon>Pseudomonadota</taxon>
        <taxon>Betaproteobacteria</taxon>
        <taxon>Burkholderiales</taxon>
        <taxon>Burkholderiaceae</taxon>
        <taxon>Caballeronia</taxon>
    </lineage>
</organism>
<dbReference type="SMART" id="SM01080">
    <property type="entry name" value="CHASE2"/>
    <property type="match status" value="1"/>
</dbReference>
<dbReference type="GO" id="GO:0006171">
    <property type="term" value="P:cAMP biosynthetic process"/>
    <property type="evidence" value="ECO:0007669"/>
    <property type="project" value="TreeGrafter"/>
</dbReference>
<keyword evidence="1" id="KW-0812">Transmembrane</keyword>
<accession>A0A158EXU9</accession>
<keyword evidence="1" id="KW-0472">Membrane</keyword>
<evidence type="ECO:0000313" key="3">
    <source>
        <dbReference type="EMBL" id="SAL12366.1"/>
    </source>
</evidence>
<dbReference type="Proteomes" id="UP000054683">
    <property type="component" value="Unassembled WGS sequence"/>
</dbReference>
<dbReference type="InterPro" id="IPR050697">
    <property type="entry name" value="Adenylyl/Guanylyl_Cyclase_3/4"/>
</dbReference>
<dbReference type="PROSITE" id="PS50125">
    <property type="entry name" value="GUANYLATE_CYCLASE_2"/>
    <property type="match status" value="1"/>
</dbReference>
<dbReference type="InterPro" id="IPR029787">
    <property type="entry name" value="Nucleotide_cyclase"/>
</dbReference>
<feature type="transmembrane region" description="Helical" evidence="1">
    <location>
        <begin position="348"/>
        <end position="365"/>
    </location>
</feature>
<keyword evidence="3" id="KW-0418">Kinase</keyword>
<sequence length="624" mass="68455">MGALGNVLRLSKLDLMRLTLFALISLIAWLLGTGLWSPEPYRRVGFALDDWRQSYLLSDRHDRRIALIDIDERSLDAIGPWPWPRAVIAQIARNLFEQYHAKVVGLDILLPERGDAEGDSALLALGHRYPLVFAQAFDLSGDPDAPHTGHINSGRTEKANASRAPVASGFVANFFDDSDVCAGHVTPHADPDGVVRSIAPLIQFGGLTYPMFAWQLMTCRGAERPLPVSIESLPTNRRGLMNIPFQLGMRSFDVISALDVLAGTAPPALLTNRRVLIGSSSIGLTDHVASPIEPWLPAVVVHAELLSYLLDSEARGAFITSGRGLSMLWTACSIIIFALLFRRQRAPVALTVLLVTTSIWLAFVFSTRAVAAGLAALPLVPAAVYMLIQAPIEWISSQAEIRSFERRFSLYLPPTVLREIVRRRGLKAFTPERRQISVLFVDIEGYTRLAEQVPPEQLATMTDVILTRLTQCVYDTDGTLDKYIGDSLMAFWGAPLEQLDHADRALDCARAMLHEVDALNRCVDPVMGGQTIRVRIGVNSGGAVVGELGSTFRQSYTAIGDAVNVASRLQDYAKVVKTDLLIGQETGRLVNRHALRTFGNATLRGRITPELLYVLEEVGTDAAH</sequence>
<evidence type="ECO:0000256" key="1">
    <source>
        <dbReference type="SAM" id="Phobius"/>
    </source>
</evidence>
<dbReference type="AlphaFoldDB" id="A0A158EXU9"/>
<dbReference type="PANTHER" id="PTHR43081">
    <property type="entry name" value="ADENYLATE CYCLASE, TERMINAL-DIFFERENTIATION SPECIFIC-RELATED"/>
    <property type="match status" value="1"/>
</dbReference>
<evidence type="ECO:0000259" key="2">
    <source>
        <dbReference type="PROSITE" id="PS50125"/>
    </source>
</evidence>
<feature type="transmembrane region" description="Helical" evidence="1">
    <location>
        <begin position="324"/>
        <end position="341"/>
    </location>
</feature>
<reference evidence="3 4" key="1">
    <citation type="submission" date="2016-01" db="EMBL/GenBank/DDBJ databases">
        <authorList>
            <person name="Oliw E.H."/>
        </authorList>
    </citation>
    <scope>NUCLEOTIDE SEQUENCE [LARGE SCALE GENOMIC DNA]</scope>
    <source>
        <strain evidence="3">LMG 27134</strain>
    </source>
</reference>
<dbReference type="Pfam" id="PF00211">
    <property type="entry name" value="Guanylate_cyc"/>
    <property type="match status" value="1"/>
</dbReference>
<dbReference type="InterPro" id="IPR001054">
    <property type="entry name" value="A/G_cyclase"/>
</dbReference>
<dbReference type="Gene3D" id="3.30.70.1230">
    <property type="entry name" value="Nucleotide cyclase"/>
    <property type="match status" value="1"/>
</dbReference>
<dbReference type="EMBL" id="FCOK02000002">
    <property type="protein sequence ID" value="SAL12366.1"/>
    <property type="molecule type" value="Genomic_DNA"/>
</dbReference>
<evidence type="ECO:0000313" key="4">
    <source>
        <dbReference type="Proteomes" id="UP000054683"/>
    </source>
</evidence>
<dbReference type="SUPFAM" id="SSF55073">
    <property type="entry name" value="Nucleotide cyclase"/>
    <property type="match status" value="1"/>
</dbReference>
<feature type="domain" description="Guanylate cyclase" evidence="2">
    <location>
        <begin position="437"/>
        <end position="570"/>
    </location>
</feature>
<dbReference type="SMART" id="SM00044">
    <property type="entry name" value="CYCc"/>
    <property type="match status" value="1"/>
</dbReference>
<dbReference type="GO" id="GO:0035556">
    <property type="term" value="P:intracellular signal transduction"/>
    <property type="evidence" value="ECO:0007669"/>
    <property type="project" value="InterPro"/>
</dbReference>
<dbReference type="GO" id="GO:0004016">
    <property type="term" value="F:adenylate cyclase activity"/>
    <property type="evidence" value="ECO:0007669"/>
    <property type="project" value="UniProtKB-ARBA"/>
</dbReference>
<feature type="transmembrane region" description="Helical" evidence="1">
    <location>
        <begin position="371"/>
        <end position="388"/>
    </location>
</feature>
<keyword evidence="3" id="KW-0808">Transferase</keyword>
<dbReference type="CDD" id="cd07302">
    <property type="entry name" value="CHD"/>
    <property type="match status" value="1"/>
</dbReference>
<dbReference type="GO" id="GO:0016301">
    <property type="term" value="F:kinase activity"/>
    <property type="evidence" value="ECO:0007669"/>
    <property type="project" value="UniProtKB-KW"/>
</dbReference>
<gene>
    <name evidence="3" type="ORF">AWB69_00370</name>
</gene>
<protein>
    <submittedName>
        <fullName evidence="3">Two component system histidine kinase</fullName>
    </submittedName>
</protein>
<keyword evidence="1" id="KW-1133">Transmembrane helix</keyword>
<dbReference type="PANTHER" id="PTHR43081:SF1">
    <property type="entry name" value="ADENYLATE CYCLASE, TERMINAL-DIFFERENTIATION SPECIFIC"/>
    <property type="match status" value="1"/>
</dbReference>
<dbReference type="InterPro" id="IPR007890">
    <property type="entry name" value="CHASE2"/>
</dbReference>